<organism evidence="1 2">
    <name type="scientific">Nocardia jiangxiensis</name>
    <dbReference type="NCBI Taxonomy" id="282685"/>
    <lineage>
        <taxon>Bacteria</taxon>
        <taxon>Bacillati</taxon>
        <taxon>Actinomycetota</taxon>
        <taxon>Actinomycetes</taxon>
        <taxon>Mycobacteriales</taxon>
        <taxon>Nocardiaceae</taxon>
        <taxon>Nocardia</taxon>
    </lineage>
</organism>
<evidence type="ECO:0000313" key="1">
    <source>
        <dbReference type="EMBL" id="MFF3572467.1"/>
    </source>
</evidence>
<protein>
    <submittedName>
        <fullName evidence="1">Uncharacterized protein</fullName>
    </submittedName>
</protein>
<sequence length="173" mass="19628">MADDQDPSTQRPLTNLINDAKSGSLSISMDLDKFVYIDRDCNTFKLQIQRIQQLMREISKQTHWGLGEDHVAKGDKDLVSAKTMVSRWKSKSEGAKDGNSAYDILDSHYKTIDDFQTLFRTIREQMTAHDQEQAAKYKQLEASLPQQAPAPQRLSTITQALPGAMPQLFQNVR</sequence>
<evidence type="ECO:0000313" key="2">
    <source>
        <dbReference type="Proteomes" id="UP001601992"/>
    </source>
</evidence>
<name>A0ABW6S866_9NOCA</name>
<proteinExistence type="predicted"/>
<dbReference type="Proteomes" id="UP001601992">
    <property type="component" value="Unassembled WGS sequence"/>
</dbReference>
<gene>
    <name evidence="1" type="ORF">ACFYXQ_32335</name>
</gene>
<comment type="caution">
    <text evidence="1">The sequence shown here is derived from an EMBL/GenBank/DDBJ whole genome shotgun (WGS) entry which is preliminary data.</text>
</comment>
<reference evidence="1 2" key="1">
    <citation type="submission" date="2024-10" db="EMBL/GenBank/DDBJ databases">
        <title>The Natural Products Discovery Center: Release of the First 8490 Sequenced Strains for Exploring Actinobacteria Biosynthetic Diversity.</title>
        <authorList>
            <person name="Kalkreuter E."/>
            <person name="Kautsar S.A."/>
            <person name="Yang D."/>
            <person name="Bader C.D."/>
            <person name="Teijaro C.N."/>
            <person name="Fluegel L."/>
            <person name="Davis C.M."/>
            <person name="Simpson J.R."/>
            <person name="Lauterbach L."/>
            <person name="Steele A.D."/>
            <person name="Gui C."/>
            <person name="Meng S."/>
            <person name="Li G."/>
            <person name="Viehrig K."/>
            <person name="Ye F."/>
            <person name="Su P."/>
            <person name="Kiefer A.F."/>
            <person name="Nichols A."/>
            <person name="Cepeda A.J."/>
            <person name="Yan W."/>
            <person name="Fan B."/>
            <person name="Jiang Y."/>
            <person name="Adhikari A."/>
            <person name="Zheng C.-J."/>
            <person name="Schuster L."/>
            <person name="Cowan T.M."/>
            <person name="Smanski M.J."/>
            <person name="Chevrette M.G."/>
            <person name="De Carvalho L.P.S."/>
            <person name="Shen B."/>
        </authorList>
    </citation>
    <scope>NUCLEOTIDE SEQUENCE [LARGE SCALE GENOMIC DNA]</scope>
    <source>
        <strain evidence="1 2">NPDC002593</strain>
    </source>
</reference>
<dbReference type="EMBL" id="JBIAQY010000013">
    <property type="protein sequence ID" value="MFF3572467.1"/>
    <property type="molecule type" value="Genomic_DNA"/>
</dbReference>
<dbReference type="RefSeq" id="WP_387406030.1">
    <property type="nucleotide sequence ID" value="NZ_JBIAQY010000013.1"/>
</dbReference>
<accession>A0ABW6S866</accession>
<keyword evidence="2" id="KW-1185">Reference proteome</keyword>